<organism evidence="3 4">
    <name type="scientific">Anaeramoeba flamelloides</name>
    <dbReference type="NCBI Taxonomy" id="1746091"/>
    <lineage>
        <taxon>Eukaryota</taxon>
        <taxon>Metamonada</taxon>
        <taxon>Anaeramoebidae</taxon>
        <taxon>Anaeramoeba</taxon>
    </lineage>
</organism>
<evidence type="ECO:0000313" key="4">
    <source>
        <dbReference type="Proteomes" id="UP001150062"/>
    </source>
</evidence>
<dbReference type="Proteomes" id="UP001150062">
    <property type="component" value="Unassembled WGS sequence"/>
</dbReference>
<sequence length="112" mass="13267">MSTKHQLNDNLQEWPFTLPSDENNHKIMTESDEELEEEISSISPFDLYSEPITGISFVEESALDEKDELKNLRQKNKQLEKERKQLKMVINNFKKFLKPKDQLKVNSEQEKL</sequence>
<keyword evidence="1" id="KW-0175">Coiled coil</keyword>
<evidence type="ECO:0000256" key="2">
    <source>
        <dbReference type="SAM" id="MobiDB-lite"/>
    </source>
</evidence>
<name>A0ABQ8ZB12_9EUKA</name>
<proteinExistence type="predicted"/>
<feature type="coiled-coil region" evidence="1">
    <location>
        <begin position="55"/>
        <end position="96"/>
    </location>
</feature>
<evidence type="ECO:0000256" key="1">
    <source>
        <dbReference type="SAM" id="Coils"/>
    </source>
</evidence>
<reference evidence="3" key="1">
    <citation type="submission" date="2022-08" db="EMBL/GenBank/DDBJ databases">
        <title>Novel sulfate-reducing endosymbionts in the free-living metamonad Anaeramoeba.</title>
        <authorList>
            <person name="Jerlstrom-Hultqvist J."/>
            <person name="Cepicka I."/>
            <person name="Gallot-Lavallee L."/>
            <person name="Salas-Leiva D."/>
            <person name="Curtis B.A."/>
            <person name="Zahonova K."/>
            <person name="Pipaliya S."/>
            <person name="Dacks J."/>
            <person name="Roger A.J."/>
        </authorList>
    </citation>
    <scope>NUCLEOTIDE SEQUENCE</scope>
    <source>
        <strain evidence="3">Schooner1</strain>
    </source>
</reference>
<keyword evidence="4" id="KW-1185">Reference proteome</keyword>
<feature type="compositionally biased region" description="Polar residues" evidence="2">
    <location>
        <begin position="1"/>
        <end position="11"/>
    </location>
</feature>
<accession>A0ABQ8ZB12</accession>
<comment type="caution">
    <text evidence="3">The sequence shown here is derived from an EMBL/GenBank/DDBJ whole genome shotgun (WGS) entry which is preliminary data.</text>
</comment>
<dbReference type="EMBL" id="JAOAOG010000026">
    <property type="protein sequence ID" value="KAJ6254090.1"/>
    <property type="molecule type" value="Genomic_DNA"/>
</dbReference>
<protein>
    <submittedName>
        <fullName evidence="3">Transposase-related</fullName>
    </submittedName>
</protein>
<feature type="region of interest" description="Disordered" evidence="2">
    <location>
        <begin position="1"/>
        <end position="24"/>
    </location>
</feature>
<evidence type="ECO:0000313" key="3">
    <source>
        <dbReference type="EMBL" id="KAJ6254090.1"/>
    </source>
</evidence>
<gene>
    <name evidence="3" type="ORF">M0813_12648</name>
</gene>